<evidence type="ECO:0008006" key="4">
    <source>
        <dbReference type="Google" id="ProtNLM"/>
    </source>
</evidence>
<keyword evidence="3" id="KW-1185">Reference proteome</keyword>
<keyword evidence="1" id="KW-1133">Transmembrane helix</keyword>
<dbReference type="EMBL" id="BLAE01000035">
    <property type="protein sequence ID" value="GES12183.1"/>
    <property type="molecule type" value="Genomic_DNA"/>
</dbReference>
<dbReference type="AlphaFoldDB" id="A0A5M3X0D8"/>
<protein>
    <recommendedName>
        <fullName evidence="4">Peptidase</fullName>
    </recommendedName>
</protein>
<proteinExistence type="predicted"/>
<evidence type="ECO:0000256" key="1">
    <source>
        <dbReference type="SAM" id="Phobius"/>
    </source>
</evidence>
<name>A0A5M3X0D8_9ACTN</name>
<feature type="transmembrane region" description="Helical" evidence="1">
    <location>
        <begin position="306"/>
        <end position="324"/>
    </location>
</feature>
<gene>
    <name evidence="2" type="ORF">Amac_057800</name>
</gene>
<keyword evidence="1" id="KW-0812">Transmembrane</keyword>
<keyword evidence="1" id="KW-0472">Membrane</keyword>
<sequence length="331" mass="35424">MRIIRYLAISAMAGLVMIGFLGLTPTWADEGSGPIGIRLMDAPAVRRGDPRARIHIVDHLSPGATISRLLQVTSTSRRPQRVQLYPGAASVGRHRFISAPDRLGNELTEWVRFDRTSLTLPPRGRTTVKATIKVPRTAWRGERYGVLWAEAEPIGDTEETHRVGVRIYLDVGAGGEPPTDFRIEQLIALRSPTGRPEFRAVVHNSGQRAVDMSGTLRLTDGPGGASAGPFPVNHGISLPPGGRGRVVIPLASGLGDGPWQATLYLASGRTQRSADTTITFPKAGEAPVVKLTGILGTAVAVTPRNGALAAGGFVIVLMSGFALFRRLRTSR</sequence>
<accession>A0A5M3X0D8</accession>
<organism evidence="2 3">
    <name type="scientific">Acrocarpospora macrocephala</name>
    <dbReference type="NCBI Taxonomy" id="150177"/>
    <lineage>
        <taxon>Bacteria</taxon>
        <taxon>Bacillati</taxon>
        <taxon>Actinomycetota</taxon>
        <taxon>Actinomycetes</taxon>
        <taxon>Streptosporangiales</taxon>
        <taxon>Streptosporangiaceae</taxon>
        <taxon>Acrocarpospora</taxon>
    </lineage>
</organism>
<evidence type="ECO:0000313" key="2">
    <source>
        <dbReference type="EMBL" id="GES12183.1"/>
    </source>
</evidence>
<dbReference type="Proteomes" id="UP000331127">
    <property type="component" value="Unassembled WGS sequence"/>
</dbReference>
<comment type="caution">
    <text evidence="2">The sequence shown here is derived from an EMBL/GenBank/DDBJ whole genome shotgun (WGS) entry which is preliminary data.</text>
</comment>
<evidence type="ECO:0000313" key="3">
    <source>
        <dbReference type="Proteomes" id="UP000331127"/>
    </source>
</evidence>
<reference evidence="2 3" key="1">
    <citation type="submission" date="2019-10" db="EMBL/GenBank/DDBJ databases">
        <title>Whole genome shotgun sequence of Acrocarpospora macrocephala NBRC 16266.</title>
        <authorList>
            <person name="Ichikawa N."/>
            <person name="Kimura A."/>
            <person name="Kitahashi Y."/>
            <person name="Komaki H."/>
            <person name="Oguchi A."/>
        </authorList>
    </citation>
    <scope>NUCLEOTIDE SEQUENCE [LARGE SCALE GENOMIC DNA]</scope>
    <source>
        <strain evidence="2 3">NBRC 16266</strain>
    </source>
</reference>